<feature type="active site" description="Proton acceptor" evidence="1">
    <location>
        <position position="29"/>
    </location>
</feature>
<dbReference type="Proteomes" id="UP000003303">
    <property type="component" value="Unassembled WGS sequence"/>
</dbReference>
<evidence type="ECO:0000313" key="4">
    <source>
        <dbReference type="Proteomes" id="UP000003303"/>
    </source>
</evidence>
<dbReference type="InterPro" id="IPR012042">
    <property type="entry name" value="NeuTTM/CthTTM-like"/>
</dbReference>
<dbReference type="eggNOG" id="COG2954">
    <property type="taxonomic scope" value="Bacteria"/>
</dbReference>
<dbReference type="CDD" id="cd07891">
    <property type="entry name" value="CYTH-like_CthTTM-like_1"/>
    <property type="match status" value="1"/>
</dbReference>
<organism evidence="3 4">
    <name type="scientific">Porphyromonas uenonis 60-3</name>
    <dbReference type="NCBI Taxonomy" id="596327"/>
    <lineage>
        <taxon>Bacteria</taxon>
        <taxon>Pseudomonadati</taxon>
        <taxon>Bacteroidota</taxon>
        <taxon>Bacteroidia</taxon>
        <taxon>Bacteroidales</taxon>
        <taxon>Porphyromonadaceae</taxon>
        <taxon>Porphyromonas</taxon>
    </lineage>
</organism>
<dbReference type="InterPro" id="IPR023577">
    <property type="entry name" value="CYTH_domain"/>
</dbReference>
<dbReference type="OrthoDB" id="9805588at2"/>
<dbReference type="PANTHER" id="PTHR40114:SF1">
    <property type="entry name" value="SLR0698 PROTEIN"/>
    <property type="match status" value="1"/>
</dbReference>
<dbReference type="PANTHER" id="PTHR40114">
    <property type="entry name" value="SLR0698 PROTEIN"/>
    <property type="match status" value="1"/>
</dbReference>
<evidence type="ECO:0000313" key="3">
    <source>
        <dbReference type="EMBL" id="EEK16570.1"/>
    </source>
</evidence>
<comment type="caution">
    <text evidence="3">The sequence shown here is derived from an EMBL/GenBank/DDBJ whole genome shotgun (WGS) entry which is preliminary data.</text>
</comment>
<dbReference type="Pfam" id="PF01928">
    <property type="entry name" value="CYTH"/>
    <property type="match status" value="1"/>
</dbReference>
<proteinExistence type="predicted"/>
<accession>C2MCF8</accession>
<dbReference type="STRING" id="596327.PORUE0001_1274"/>
<dbReference type="PIRSF" id="PIRSF016487">
    <property type="entry name" value="CYTH_UCP016487"/>
    <property type="match status" value="1"/>
</dbReference>
<dbReference type="SUPFAM" id="SSF55154">
    <property type="entry name" value="CYTH-like phosphatases"/>
    <property type="match status" value="1"/>
</dbReference>
<evidence type="ECO:0000256" key="1">
    <source>
        <dbReference type="PIRSR" id="PIRSR016487-1"/>
    </source>
</evidence>
<dbReference type="AlphaFoldDB" id="C2MCF8"/>
<sequence>MLEIERKYLVCRDDYLREASHHRHIRQGYLAVDERVTVRVRIIDEEARLTIKGSSTADGLVRSEWEYPIPVADAEEMLSQCASHCLEKVRYYVPYEGFVWEVDRFGGRLEGLVMAEVELTSPTDCPALPSWLGREVTGDIRYYNAMLAQEPAPPPTT</sequence>
<dbReference type="InterPro" id="IPR033469">
    <property type="entry name" value="CYTH-like_dom_sf"/>
</dbReference>
<feature type="domain" description="CYTH" evidence="2">
    <location>
        <begin position="1"/>
        <end position="149"/>
    </location>
</feature>
<gene>
    <name evidence="3" type="ORF">PORUE0001_1274</name>
</gene>
<evidence type="ECO:0000259" key="2">
    <source>
        <dbReference type="PROSITE" id="PS51707"/>
    </source>
</evidence>
<dbReference type="Gene3D" id="2.40.320.10">
    <property type="entry name" value="Hypothetical Protein Pfu-838710-001"/>
    <property type="match status" value="1"/>
</dbReference>
<dbReference type="RefSeq" id="WP_007365582.1">
    <property type="nucleotide sequence ID" value="NZ_ACLR01000176.1"/>
</dbReference>
<dbReference type="EMBL" id="ACLR01000176">
    <property type="protein sequence ID" value="EEK16570.1"/>
    <property type="molecule type" value="Genomic_DNA"/>
</dbReference>
<dbReference type="SMART" id="SM01118">
    <property type="entry name" value="CYTH"/>
    <property type="match status" value="1"/>
</dbReference>
<protein>
    <submittedName>
        <fullName evidence="3">Adenylate cyclase</fullName>
    </submittedName>
</protein>
<dbReference type="PROSITE" id="PS51707">
    <property type="entry name" value="CYTH"/>
    <property type="match status" value="1"/>
</dbReference>
<keyword evidence="4" id="KW-1185">Reference proteome</keyword>
<name>C2MCF8_9PORP</name>
<reference evidence="3 4" key="1">
    <citation type="submission" date="2009-04" db="EMBL/GenBank/DDBJ databases">
        <authorList>
            <person name="Sebastian Y."/>
            <person name="Madupu R."/>
            <person name="Durkin A.S."/>
            <person name="Torralba M."/>
            <person name="Methe B."/>
            <person name="Sutton G.G."/>
            <person name="Strausberg R.L."/>
            <person name="Nelson K.E."/>
        </authorList>
    </citation>
    <scope>NUCLEOTIDE SEQUENCE [LARGE SCALE GENOMIC DNA]</scope>
    <source>
        <strain evidence="3 4">60-3</strain>
    </source>
</reference>